<organism evidence="1 2">
    <name type="scientific">Secundilactobacillus oryzae JCM 18671</name>
    <dbReference type="NCBI Taxonomy" id="1291743"/>
    <lineage>
        <taxon>Bacteria</taxon>
        <taxon>Bacillati</taxon>
        <taxon>Bacillota</taxon>
        <taxon>Bacilli</taxon>
        <taxon>Lactobacillales</taxon>
        <taxon>Lactobacillaceae</taxon>
        <taxon>Secundilactobacillus</taxon>
    </lineage>
</organism>
<reference evidence="1" key="1">
    <citation type="journal article" date="2014" name="Genome Announc.">
        <title>Draft Genome Sequence of Lactobacillus oryzae Strain SG293T.</title>
        <authorList>
            <person name="Tanizawa Y."/>
            <person name="Fujisawa T."/>
            <person name="Mochizuki T."/>
            <person name="Kaminuma E."/>
            <person name="Nakamura Y."/>
            <person name="Tohno M."/>
        </authorList>
    </citation>
    <scope>NUCLEOTIDE SEQUENCE [LARGE SCALE GENOMIC DNA]</scope>
    <source>
        <strain evidence="1">SG293</strain>
    </source>
</reference>
<dbReference type="STRING" id="1291743.LOSG293_110160"/>
<sequence length="121" mass="13308">MAEDFAYTQDGDLAWVNGGPMLISGTEELKQALMSRIQTPLGVFMDEDVGMSFEWFLGGFDENASKVAIENAIKQDQRVVNVNEVTPIISEDGRTVTFHIVVATTLGTIDFDKEVTMNGTE</sequence>
<dbReference type="RefSeq" id="WP_034527309.1">
    <property type="nucleotide sequence ID" value="NZ_BBAZ01000001.1"/>
</dbReference>
<proteinExistence type="predicted"/>
<dbReference type="Pfam" id="PF10934">
    <property type="entry name" value="Sheath_initiator"/>
    <property type="match status" value="1"/>
</dbReference>
<evidence type="ECO:0000313" key="1">
    <source>
        <dbReference type="EMBL" id="GAK47700.1"/>
    </source>
</evidence>
<comment type="caution">
    <text evidence="1">The sequence shown here is derived from an EMBL/GenBank/DDBJ whole genome shotgun (WGS) entry which is preliminary data.</text>
</comment>
<dbReference type="OrthoDB" id="2088193at2"/>
<dbReference type="Proteomes" id="UP000028700">
    <property type="component" value="Unassembled WGS sequence"/>
</dbReference>
<dbReference type="EMBL" id="BBJM01000011">
    <property type="protein sequence ID" value="GAK47700.1"/>
    <property type="molecule type" value="Genomic_DNA"/>
</dbReference>
<name>A0A081BI32_9LACO</name>
<evidence type="ECO:0000313" key="2">
    <source>
        <dbReference type="Proteomes" id="UP000028700"/>
    </source>
</evidence>
<dbReference type="InterPro" id="IPR020288">
    <property type="entry name" value="Sheath_initiator"/>
</dbReference>
<dbReference type="AlphaFoldDB" id="A0A081BI32"/>
<dbReference type="eggNOG" id="ENOG5030BG0">
    <property type="taxonomic scope" value="Bacteria"/>
</dbReference>
<keyword evidence="2" id="KW-1185">Reference proteome</keyword>
<protein>
    <submittedName>
        <fullName evidence="1">Uncharacterized protein</fullName>
    </submittedName>
</protein>
<gene>
    <name evidence="1" type="ORF">LOSG293_110160</name>
</gene>
<accession>A0A081BI32</accession>